<dbReference type="EMBL" id="CAVLGL010000002">
    <property type="protein sequence ID" value="CAK1579449.1"/>
    <property type="molecule type" value="Genomic_DNA"/>
</dbReference>
<keyword evidence="2" id="KW-1185">Reference proteome</keyword>
<gene>
    <name evidence="1" type="ORF">PARMNEM_LOCUS1388</name>
</gene>
<dbReference type="Proteomes" id="UP001314205">
    <property type="component" value="Unassembled WGS sequence"/>
</dbReference>
<reference evidence="1 2" key="1">
    <citation type="submission" date="2023-11" db="EMBL/GenBank/DDBJ databases">
        <authorList>
            <person name="Hedman E."/>
            <person name="Englund M."/>
            <person name="Stromberg M."/>
            <person name="Nyberg Akerstrom W."/>
            <person name="Nylinder S."/>
            <person name="Jareborg N."/>
            <person name="Kallberg Y."/>
            <person name="Kronander E."/>
        </authorList>
    </citation>
    <scope>NUCLEOTIDE SEQUENCE [LARGE SCALE GENOMIC DNA]</scope>
</reference>
<comment type="caution">
    <text evidence="1">The sequence shown here is derived from an EMBL/GenBank/DDBJ whole genome shotgun (WGS) entry which is preliminary data.</text>
</comment>
<proteinExistence type="predicted"/>
<dbReference type="AlphaFoldDB" id="A0AAV1KA94"/>
<sequence>MFCSDTDNEYPYAARYGAEGGSASASEGAPLPAHSLTGALIPAKTLSRRHFVHKVSANGAEELTEDAAARLQRTPRRRVTYSSEHRSPCSYSCWAFHVNIYYVF</sequence>
<organism evidence="1 2">
    <name type="scientific">Parnassius mnemosyne</name>
    <name type="common">clouded apollo</name>
    <dbReference type="NCBI Taxonomy" id="213953"/>
    <lineage>
        <taxon>Eukaryota</taxon>
        <taxon>Metazoa</taxon>
        <taxon>Ecdysozoa</taxon>
        <taxon>Arthropoda</taxon>
        <taxon>Hexapoda</taxon>
        <taxon>Insecta</taxon>
        <taxon>Pterygota</taxon>
        <taxon>Neoptera</taxon>
        <taxon>Endopterygota</taxon>
        <taxon>Lepidoptera</taxon>
        <taxon>Glossata</taxon>
        <taxon>Ditrysia</taxon>
        <taxon>Papilionoidea</taxon>
        <taxon>Papilionidae</taxon>
        <taxon>Parnassiinae</taxon>
        <taxon>Parnassini</taxon>
        <taxon>Parnassius</taxon>
        <taxon>Driopa</taxon>
    </lineage>
</organism>
<protein>
    <submittedName>
        <fullName evidence="1">Uncharacterized protein</fullName>
    </submittedName>
</protein>
<evidence type="ECO:0000313" key="1">
    <source>
        <dbReference type="EMBL" id="CAK1579449.1"/>
    </source>
</evidence>
<name>A0AAV1KA94_9NEOP</name>
<accession>A0AAV1KA94</accession>
<evidence type="ECO:0000313" key="2">
    <source>
        <dbReference type="Proteomes" id="UP001314205"/>
    </source>
</evidence>